<dbReference type="EMBL" id="CP004374">
    <property type="protein sequence ID" value="AGM27703.1"/>
    <property type="molecule type" value="Genomic_DNA"/>
</dbReference>
<name>A0AB33A7G4_9MYCO</name>
<proteinExistence type="predicted"/>
<evidence type="ECO:0000313" key="2">
    <source>
        <dbReference type="Proteomes" id="UP000013961"/>
    </source>
</evidence>
<organism evidence="1 2">
    <name type="scientific">Mycobacteroides abscessus subsp. bolletii 50594</name>
    <dbReference type="NCBI Taxonomy" id="1303024"/>
    <lineage>
        <taxon>Bacteria</taxon>
        <taxon>Bacillati</taxon>
        <taxon>Actinomycetota</taxon>
        <taxon>Actinomycetes</taxon>
        <taxon>Mycobacteriales</taxon>
        <taxon>Mycobacteriaceae</taxon>
        <taxon>Mycobacteroides</taxon>
        <taxon>Mycobacteroides abscessus</taxon>
    </lineage>
</organism>
<dbReference type="KEGG" id="mabb:MASS_1101"/>
<dbReference type="AlphaFoldDB" id="A0AB33A7G4"/>
<reference evidence="1 2" key="1">
    <citation type="journal article" date="2013" name="Genome Announc.">
        <title>Complete Genome Sequence of Mycobacterium massiliense Clinical Strain Asan 50594, Belonging to the Type II Genotype.</title>
        <authorList>
            <person name="Kim B.J."/>
            <person name="Kim B.R."/>
            <person name="Hong S.H."/>
            <person name="Seok S.H."/>
            <person name="Kook Y.H."/>
            <person name="Kim B.J."/>
        </authorList>
    </citation>
    <scope>NUCLEOTIDE SEQUENCE [LARGE SCALE GENOMIC DNA]</scope>
    <source>
        <strain evidence="1 2">50594</strain>
    </source>
</reference>
<accession>A0AB33A7G4</accession>
<evidence type="ECO:0000313" key="1">
    <source>
        <dbReference type="EMBL" id="AGM27703.1"/>
    </source>
</evidence>
<gene>
    <name evidence="1" type="ORF">MASS_1101</name>
</gene>
<dbReference type="Proteomes" id="UP000013961">
    <property type="component" value="Chromosome"/>
</dbReference>
<sequence>MERQLAGVQSPGDVGWVRTKLGWMTQWLSQTRGGIIKANNPTDTWAQDDFNDYVQHVKAELQVGHDVSDSALDGDYPERCI</sequence>
<protein>
    <submittedName>
        <fullName evidence="1">Uncharacterized protein</fullName>
    </submittedName>
</protein>